<gene>
    <name evidence="1" type="ORF">CGS46_10160</name>
</gene>
<accession>A0A2A6Z9H8</accession>
<protein>
    <submittedName>
        <fullName evidence="1">Uncharacterized protein</fullName>
    </submittedName>
</protein>
<organism evidence="1 2">
    <name type="scientific">Faecalibacterium langellae</name>
    <dbReference type="NCBI Taxonomy" id="3435293"/>
    <lineage>
        <taxon>Bacteria</taxon>
        <taxon>Bacillati</taxon>
        <taxon>Bacillota</taxon>
        <taxon>Clostridia</taxon>
        <taxon>Eubacteriales</taxon>
        <taxon>Oscillospiraceae</taxon>
        <taxon>Faecalibacterium</taxon>
    </lineage>
</organism>
<sequence length="152" mass="16713">MDHPNQNTMLLPASYAVISEEEMTYLDGGQSIYLGSAFNHDIYFNTDQFATFCQNAAINLFVLMTNYSFRYIAGRVQSGLSNGLSLSGTFYHTWDKMNTWSRIASVGVAGLAGVYVYSQVMNVIRTVTSIYDQIVNPMPSFDAAQAEGTAAA</sequence>
<dbReference type="RefSeq" id="WP_097777666.1">
    <property type="nucleotide sequence ID" value="NZ_CABMES010000009.1"/>
</dbReference>
<proteinExistence type="predicted"/>
<dbReference type="AlphaFoldDB" id="A0A2A6Z9H8"/>
<reference evidence="1 2" key="1">
    <citation type="journal article" date="2017" name="Front. Microbiol.">
        <title>New Insights into the Diversity of the Genus Faecalibacterium.</title>
        <authorList>
            <person name="Benevides L."/>
            <person name="Burman S."/>
            <person name="Martin R."/>
            <person name="Robert V."/>
            <person name="Thomas M."/>
            <person name="Miquel S."/>
            <person name="Chain F."/>
            <person name="Sokol H."/>
            <person name="Bermudez-Humaran L.G."/>
            <person name="Morrison M."/>
            <person name="Langella P."/>
            <person name="Azevedo V.A."/>
            <person name="Chatel J.M."/>
            <person name="Soares S."/>
        </authorList>
    </citation>
    <scope>NUCLEOTIDE SEQUENCE [LARGE SCALE GENOMIC DNA]</scope>
    <source>
        <strain evidence="2">CNCM I-4540</strain>
    </source>
</reference>
<dbReference type="EMBL" id="NMTQ01000035">
    <property type="protein sequence ID" value="PDX57997.1"/>
    <property type="molecule type" value="Genomic_DNA"/>
</dbReference>
<dbReference type="Proteomes" id="UP000220752">
    <property type="component" value="Unassembled WGS sequence"/>
</dbReference>
<keyword evidence="2" id="KW-1185">Reference proteome</keyword>
<evidence type="ECO:0000313" key="2">
    <source>
        <dbReference type="Proteomes" id="UP000220752"/>
    </source>
</evidence>
<evidence type="ECO:0000313" key="1">
    <source>
        <dbReference type="EMBL" id="PDX57997.1"/>
    </source>
</evidence>
<name>A0A2A6Z9H8_9FIRM</name>
<comment type="caution">
    <text evidence="1">The sequence shown here is derived from an EMBL/GenBank/DDBJ whole genome shotgun (WGS) entry which is preliminary data.</text>
</comment>